<feature type="domain" description="PPIase FKBP-type" evidence="6">
    <location>
        <begin position="78"/>
        <end position="167"/>
    </location>
</feature>
<dbReference type="InterPro" id="IPR001179">
    <property type="entry name" value="PPIase_FKBP_dom"/>
</dbReference>
<evidence type="ECO:0000313" key="7">
    <source>
        <dbReference type="EMBL" id="CAE0834727.1"/>
    </source>
</evidence>
<keyword evidence="4 5" id="KW-0413">Isomerase</keyword>
<evidence type="ECO:0000256" key="1">
    <source>
        <dbReference type="ARBA" id="ARBA00000971"/>
    </source>
</evidence>
<dbReference type="EC" id="5.2.1.8" evidence="2 5"/>
<dbReference type="GO" id="GO:0003755">
    <property type="term" value="F:peptidyl-prolyl cis-trans isomerase activity"/>
    <property type="evidence" value="ECO:0007669"/>
    <property type="project" value="UniProtKB-KW"/>
</dbReference>
<accession>A0A7S4LK98</accession>
<dbReference type="Gene3D" id="3.10.50.40">
    <property type="match status" value="1"/>
</dbReference>
<dbReference type="FunFam" id="3.10.50.40:FF:000025">
    <property type="entry name" value="Peptidylprolyl isomerase"/>
    <property type="match status" value="1"/>
</dbReference>
<evidence type="ECO:0000256" key="4">
    <source>
        <dbReference type="ARBA" id="ARBA00023235"/>
    </source>
</evidence>
<dbReference type="PANTHER" id="PTHR10516:SF443">
    <property type="entry name" value="FK506-BINDING PROTEIN 59-RELATED"/>
    <property type="match status" value="1"/>
</dbReference>
<organism evidence="7">
    <name type="scientific">Eutreptiella gymnastica</name>
    <dbReference type="NCBI Taxonomy" id="73025"/>
    <lineage>
        <taxon>Eukaryota</taxon>
        <taxon>Discoba</taxon>
        <taxon>Euglenozoa</taxon>
        <taxon>Euglenida</taxon>
        <taxon>Spirocuta</taxon>
        <taxon>Euglenophyceae</taxon>
        <taxon>Eutreptiales</taxon>
        <taxon>Eutreptiaceae</taxon>
        <taxon>Eutreptiella</taxon>
    </lineage>
</organism>
<reference evidence="7" key="1">
    <citation type="submission" date="2021-01" db="EMBL/GenBank/DDBJ databases">
        <authorList>
            <person name="Corre E."/>
            <person name="Pelletier E."/>
            <person name="Niang G."/>
            <person name="Scheremetjew M."/>
            <person name="Finn R."/>
            <person name="Kale V."/>
            <person name="Holt S."/>
            <person name="Cochrane G."/>
            <person name="Meng A."/>
            <person name="Brown T."/>
            <person name="Cohen L."/>
        </authorList>
    </citation>
    <scope>NUCLEOTIDE SEQUENCE</scope>
    <source>
        <strain evidence="7">CCMP1594</strain>
    </source>
</reference>
<protein>
    <recommendedName>
        <fullName evidence="2 5">peptidylprolyl isomerase</fullName>
        <ecNumber evidence="2 5">5.2.1.8</ecNumber>
    </recommendedName>
</protein>
<dbReference type="InterPro" id="IPR046357">
    <property type="entry name" value="PPIase_dom_sf"/>
</dbReference>
<dbReference type="SUPFAM" id="SSF54534">
    <property type="entry name" value="FKBP-like"/>
    <property type="match status" value="1"/>
</dbReference>
<name>A0A7S4LK98_9EUGL</name>
<evidence type="ECO:0000256" key="5">
    <source>
        <dbReference type="PROSITE-ProRule" id="PRU00277"/>
    </source>
</evidence>
<sequence length="167" mass="18195">MAKGAMSKGKKREKQPKIQSGISNRTAMLIAFGSLAGLFVLMYLLVGTSAAVPGKDISKFVQIETITPGDGRSFPKPGNTVKVHYTGMLESGQEFDSSRRREQPLEFELGRQKVIKGWDEGLQKVSKGERARLTIQPEWGYGAKGTPGGPIPPNAVLIFDVELLDFS</sequence>
<dbReference type="GO" id="GO:0005737">
    <property type="term" value="C:cytoplasm"/>
    <property type="evidence" value="ECO:0007669"/>
    <property type="project" value="TreeGrafter"/>
</dbReference>
<evidence type="ECO:0000256" key="3">
    <source>
        <dbReference type="ARBA" id="ARBA00023110"/>
    </source>
</evidence>
<proteinExistence type="predicted"/>
<evidence type="ECO:0000256" key="2">
    <source>
        <dbReference type="ARBA" id="ARBA00013194"/>
    </source>
</evidence>
<gene>
    <name evidence="7" type="ORF">EGYM00163_LOCUS46031</name>
</gene>
<evidence type="ECO:0000259" key="6">
    <source>
        <dbReference type="PROSITE" id="PS50059"/>
    </source>
</evidence>
<dbReference type="AlphaFoldDB" id="A0A7S4LK98"/>
<dbReference type="PROSITE" id="PS50059">
    <property type="entry name" value="FKBP_PPIASE"/>
    <property type="match status" value="1"/>
</dbReference>
<dbReference type="InterPro" id="IPR050689">
    <property type="entry name" value="FKBP-type_PPIase"/>
</dbReference>
<dbReference type="PANTHER" id="PTHR10516">
    <property type="entry name" value="PEPTIDYL-PROLYL CIS-TRANS ISOMERASE"/>
    <property type="match status" value="1"/>
</dbReference>
<dbReference type="EMBL" id="HBJA01133979">
    <property type="protein sequence ID" value="CAE0834727.1"/>
    <property type="molecule type" value="Transcribed_RNA"/>
</dbReference>
<dbReference type="Pfam" id="PF00254">
    <property type="entry name" value="FKBP_C"/>
    <property type="match status" value="1"/>
</dbReference>
<comment type="catalytic activity">
    <reaction evidence="1 5">
        <text>[protein]-peptidylproline (omega=180) = [protein]-peptidylproline (omega=0)</text>
        <dbReference type="Rhea" id="RHEA:16237"/>
        <dbReference type="Rhea" id="RHEA-COMP:10747"/>
        <dbReference type="Rhea" id="RHEA-COMP:10748"/>
        <dbReference type="ChEBI" id="CHEBI:83833"/>
        <dbReference type="ChEBI" id="CHEBI:83834"/>
        <dbReference type="EC" id="5.2.1.8"/>
    </reaction>
</comment>
<keyword evidence="3 5" id="KW-0697">Rotamase</keyword>